<dbReference type="AlphaFoldDB" id="A0A7X3FGG3"/>
<gene>
    <name evidence="4" type="ORF">EDM21_07080</name>
</gene>
<sequence>MSVIRQRTKHLLYAGLTGALAAGLIAAGVFIYGGLQNRKEFEQVKERYEAELAEAKGVSLDSSSRKILVLSRDVEAGDKLTEADLIKKDMPESEAPAYAEEDILKVIGKSFKVTAGKNTPILTSLLHEEGVIPKDLRHEEFKIIGLPSKLKKDDVVDVRIRFPTGQDYIVMAKKQVDDVQEGTLWMKMNEKEILDMSSAIVDAYLQEAKLYALTYVEPMMQEKAVPTYPVNLKVLDLLRTDPNVLETAKFELAKSMRQLLDKDLQGMDETEKQKINSSRSNLPTESDVNRPGSVQAPPAKSRGGAGKDSAPSSSAGSTGVSAKSAGSTRYPENPPANAKGLPESHTPEAAPSEIREQQEDILREAVSGRSEP</sequence>
<reference evidence="4 5" key="1">
    <citation type="journal article" date="2019" name="Microorganisms">
        <title>Paenibacillus lutrae sp. nov., A Chitinolytic Species Isolated from A River Otter in Castril Natural Park, Granada, Spain.</title>
        <authorList>
            <person name="Rodriguez M."/>
            <person name="Reina J.C."/>
            <person name="Bejar V."/>
            <person name="Llamas I."/>
        </authorList>
    </citation>
    <scope>NUCLEOTIDE SEQUENCE [LARGE SCALE GENOMIC DNA]</scope>
    <source>
        <strain evidence="4 5">N10</strain>
    </source>
</reference>
<feature type="region of interest" description="Disordered" evidence="1">
    <location>
        <begin position="269"/>
        <end position="372"/>
    </location>
</feature>
<evidence type="ECO:0000313" key="5">
    <source>
        <dbReference type="Proteomes" id="UP000490800"/>
    </source>
</evidence>
<feature type="transmembrane region" description="Helical" evidence="2">
    <location>
        <begin position="12"/>
        <end position="35"/>
    </location>
</feature>
<feature type="compositionally biased region" description="Polar residues" evidence="1">
    <location>
        <begin position="275"/>
        <end position="286"/>
    </location>
</feature>
<evidence type="ECO:0000259" key="3">
    <source>
        <dbReference type="SMART" id="SM00858"/>
    </source>
</evidence>
<evidence type="ECO:0000313" key="4">
    <source>
        <dbReference type="EMBL" id="MVO99293.1"/>
    </source>
</evidence>
<dbReference type="EMBL" id="RHLK01000003">
    <property type="protein sequence ID" value="MVO99293.1"/>
    <property type="molecule type" value="Genomic_DNA"/>
</dbReference>
<organism evidence="4 5">
    <name type="scientific">Paenibacillus lutrae</name>
    <dbReference type="NCBI Taxonomy" id="2078573"/>
    <lineage>
        <taxon>Bacteria</taxon>
        <taxon>Bacillati</taxon>
        <taxon>Bacillota</taxon>
        <taxon>Bacilli</taxon>
        <taxon>Bacillales</taxon>
        <taxon>Paenibacillaceae</taxon>
        <taxon>Paenibacillus</taxon>
    </lineage>
</organism>
<feature type="domain" description="SAF" evidence="3">
    <location>
        <begin position="65"/>
        <end position="127"/>
    </location>
</feature>
<dbReference type="Pfam" id="PF08666">
    <property type="entry name" value="SAF"/>
    <property type="match status" value="1"/>
</dbReference>
<proteinExistence type="predicted"/>
<keyword evidence="2" id="KW-0472">Membrane</keyword>
<name>A0A7X3FGG3_9BACL</name>
<keyword evidence="2" id="KW-1133">Transmembrane helix</keyword>
<protein>
    <submittedName>
        <fullName evidence="4">Pilus assembly protein CpaB</fullName>
    </submittedName>
</protein>
<accession>A0A7X3FGG3</accession>
<feature type="compositionally biased region" description="Polar residues" evidence="1">
    <location>
        <begin position="310"/>
        <end position="327"/>
    </location>
</feature>
<dbReference type="RefSeq" id="WP_166541876.1">
    <property type="nucleotide sequence ID" value="NZ_RHLK01000003.1"/>
</dbReference>
<feature type="compositionally biased region" description="Basic and acidic residues" evidence="1">
    <location>
        <begin position="353"/>
        <end position="363"/>
    </location>
</feature>
<dbReference type="Proteomes" id="UP000490800">
    <property type="component" value="Unassembled WGS sequence"/>
</dbReference>
<keyword evidence="2" id="KW-0812">Transmembrane</keyword>
<keyword evidence="5" id="KW-1185">Reference proteome</keyword>
<dbReference type="SMART" id="SM00858">
    <property type="entry name" value="SAF"/>
    <property type="match status" value="1"/>
</dbReference>
<evidence type="ECO:0000256" key="1">
    <source>
        <dbReference type="SAM" id="MobiDB-lite"/>
    </source>
</evidence>
<comment type="caution">
    <text evidence="4">The sequence shown here is derived from an EMBL/GenBank/DDBJ whole genome shotgun (WGS) entry which is preliminary data.</text>
</comment>
<dbReference type="InterPro" id="IPR013974">
    <property type="entry name" value="SAF"/>
</dbReference>
<dbReference type="CDD" id="cd11614">
    <property type="entry name" value="SAF_CpaB_FlgA_like"/>
    <property type="match status" value="1"/>
</dbReference>
<evidence type="ECO:0000256" key="2">
    <source>
        <dbReference type="SAM" id="Phobius"/>
    </source>
</evidence>